<evidence type="ECO:0000256" key="1">
    <source>
        <dbReference type="SAM" id="Phobius"/>
    </source>
</evidence>
<organism evidence="2 3">
    <name type="scientific">Lactococcus lactis subsp. lactis</name>
    <name type="common">Streptococcus lactis</name>
    <dbReference type="NCBI Taxonomy" id="1360"/>
    <lineage>
        <taxon>Bacteria</taxon>
        <taxon>Bacillati</taxon>
        <taxon>Bacillota</taxon>
        <taxon>Bacilli</taxon>
        <taxon>Lactobacillales</taxon>
        <taxon>Streptococcaceae</taxon>
        <taxon>Lactococcus</taxon>
    </lineage>
</organism>
<accession>A0A0V8B3B6</accession>
<dbReference type="AlphaFoldDB" id="A0A0V8B3B6"/>
<dbReference type="Proteomes" id="UP000053719">
    <property type="component" value="Unassembled WGS sequence"/>
</dbReference>
<gene>
    <name evidence="2" type="ORF">M20_1894</name>
</gene>
<keyword evidence="1" id="KW-0472">Membrane</keyword>
<name>A0A0V8B3B6_LACLL</name>
<keyword evidence="1" id="KW-1133">Transmembrane helix</keyword>
<dbReference type="RefSeq" id="WP_058204553.1">
    <property type="nucleotide sequence ID" value="NZ_LKLF01000031.1"/>
</dbReference>
<feature type="transmembrane region" description="Helical" evidence="1">
    <location>
        <begin position="20"/>
        <end position="39"/>
    </location>
</feature>
<dbReference type="PATRIC" id="fig|1360.101.peg.292"/>
<evidence type="ECO:0000313" key="3">
    <source>
        <dbReference type="Proteomes" id="UP000053719"/>
    </source>
</evidence>
<feature type="transmembrane region" description="Helical" evidence="1">
    <location>
        <begin position="202"/>
        <end position="218"/>
    </location>
</feature>
<sequence>MEEYYLPLEIRTDTWTLGGLWSLCLFLPSIEYFLVWQSIDFNVHQFVLLSLVIGILFIYLLFFLLNHSRRKLAVIDQEGILLRLLFRNVKIEWRNIRGIYVRSNTLYICEQNSFDSIHIKKKAWYKRLKFYQNYFEPGHNLNIKLTIHGSIISMDINELSIICEEVWFKKSGFEQDDLFTENPFEKIDRSVRAKKVNPWKKVVIYIGIFVFTLGGWIFKDKIKDTYSLVDSQVYYVLDSKTNKVEFAFETYGTKNNQKAIVVTDRVMHESSIYSKDDFKDIENRYYDNQLLAGEGYAIVDGKHPAWWKQTFDFSRYVKKNQLQKITLTSIKKPLLKNYLTAQMELTQNQFKGKKFPVKILKAN</sequence>
<comment type="caution">
    <text evidence="2">The sequence shown here is derived from an EMBL/GenBank/DDBJ whole genome shotgun (WGS) entry which is preliminary data.</text>
</comment>
<keyword evidence="1" id="KW-0812">Transmembrane</keyword>
<feature type="transmembrane region" description="Helical" evidence="1">
    <location>
        <begin position="45"/>
        <end position="65"/>
    </location>
</feature>
<reference evidence="3" key="1">
    <citation type="submission" date="2015-10" db="EMBL/GenBank/DDBJ databases">
        <title>Draft Genome Sequences of 11 Lactococcus lactis subspecies cremoris strains.</title>
        <authorList>
            <person name="Wels M."/>
            <person name="Backus L."/>
            <person name="Boekhorst J."/>
            <person name="Dijkstra A."/>
            <person name="Beerthuizen M."/>
            <person name="Kelly W."/>
            <person name="Siezen R."/>
            <person name="Bachmann H."/>
            <person name="Van Hijum S."/>
        </authorList>
    </citation>
    <scope>NUCLEOTIDE SEQUENCE [LARGE SCALE GENOMIC DNA]</scope>
    <source>
        <strain evidence="3">M20</strain>
    </source>
</reference>
<evidence type="ECO:0000313" key="2">
    <source>
        <dbReference type="EMBL" id="KSU19887.1"/>
    </source>
</evidence>
<proteinExistence type="predicted"/>
<dbReference type="EMBL" id="LKLU01000101">
    <property type="protein sequence ID" value="KSU19887.1"/>
    <property type="molecule type" value="Genomic_DNA"/>
</dbReference>
<protein>
    <submittedName>
        <fullName evidence="2">Uncharacterized protein</fullName>
    </submittedName>
</protein>